<name>A0ACC2RM98_9FUNG</name>
<evidence type="ECO:0000313" key="2">
    <source>
        <dbReference type="Proteomes" id="UP001165960"/>
    </source>
</evidence>
<comment type="caution">
    <text evidence="1">The sequence shown here is derived from an EMBL/GenBank/DDBJ whole genome shotgun (WGS) entry which is preliminary data.</text>
</comment>
<reference evidence="1" key="1">
    <citation type="submission" date="2022-04" db="EMBL/GenBank/DDBJ databases">
        <title>Genome of the entomopathogenic fungus Entomophthora muscae.</title>
        <authorList>
            <person name="Elya C."/>
            <person name="Lovett B.R."/>
            <person name="Lee E."/>
            <person name="Macias A.M."/>
            <person name="Hajek A.E."/>
            <person name="De Bivort B.L."/>
            <person name="Kasson M.T."/>
            <person name="De Fine Licht H.H."/>
            <person name="Stajich J.E."/>
        </authorList>
    </citation>
    <scope>NUCLEOTIDE SEQUENCE</scope>
    <source>
        <strain evidence="1">Berkeley</strain>
    </source>
</reference>
<keyword evidence="2" id="KW-1185">Reference proteome</keyword>
<dbReference type="Proteomes" id="UP001165960">
    <property type="component" value="Unassembled WGS sequence"/>
</dbReference>
<proteinExistence type="predicted"/>
<accession>A0ACC2RM98</accession>
<organism evidence="1 2">
    <name type="scientific">Entomophthora muscae</name>
    <dbReference type="NCBI Taxonomy" id="34485"/>
    <lineage>
        <taxon>Eukaryota</taxon>
        <taxon>Fungi</taxon>
        <taxon>Fungi incertae sedis</taxon>
        <taxon>Zoopagomycota</taxon>
        <taxon>Entomophthoromycotina</taxon>
        <taxon>Entomophthoromycetes</taxon>
        <taxon>Entomophthorales</taxon>
        <taxon>Entomophthoraceae</taxon>
        <taxon>Entomophthora</taxon>
    </lineage>
</organism>
<evidence type="ECO:0000313" key="1">
    <source>
        <dbReference type="EMBL" id="KAJ9051225.1"/>
    </source>
</evidence>
<sequence>MWDHLVLFAPVFGRLAFIMFKVAIDYMAATWPALYMLTPLDSFSNLPLQINCILTIFNFIFCYTNTGAKMIKLSSQFGLLLLAVNTAIHHVLILPLVGHFKDKSFAFTFASQNELMTQSGNTIVCFLDSAHLTCPTHACGK</sequence>
<protein>
    <submittedName>
        <fullName evidence="1">Uncharacterized protein</fullName>
    </submittedName>
</protein>
<gene>
    <name evidence="1" type="ORF">DSO57_1006477</name>
</gene>
<dbReference type="EMBL" id="QTSX02007118">
    <property type="protein sequence ID" value="KAJ9051225.1"/>
    <property type="molecule type" value="Genomic_DNA"/>
</dbReference>